<dbReference type="Proteomes" id="UP000823894">
    <property type="component" value="Unassembled WGS sequence"/>
</dbReference>
<sequence length="162" mass="19281">MGGLVLCVPLDNFRGILHNKGIKDKLDAWLTFLSVDEPEMIVKLIREYPQFKKYYEEIYQLCRNTEKVMGMFSKELQELDRNTVQYMIDEMQDVIDAQKEDLNRRQNVIDAQKESLNRQKSLIDTQKSELEKQRDLVSRREADLAEKEKEIEKLKRRLAEQV</sequence>
<evidence type="ECO:0000313" key="3">
    <source>
        <dbReference type="Proteomes" id="UP000823894"/>
    </source>
</evidence>
<reference evidence="2" key="2">
    <citation type="submission" date="2021-04" db="EMBL/GenBank/DDBJ databases">
        <authorList>
            <person name="Gilroy R."/>
        </authorList>
    </citation>
    <scope>NUCLEOTIDE SEQUENCE</scope>
    <source>
        <strain evidence="2">ChiGjej1B1-1692</strain>
    </source>
</reference>
<dbReference type="AlphaFoldDB" id="A0A9D2NX73"/>
<proteinExistence type="predicted"/>
<feature type="coiled-coil region" evidence="1">
    <location>
        <begin position="99"/>
        <end position="157"/>
    </location>
</feature>
<evidence type="ECO:0000313" key="2">
    <source>
        <dbReference type="EMBL" id="HJC39592.1"/>
    </source>
</evidence>
<organism evidence="2 3">
    <name type="scientific">Candidatus Mediterraneibacter faecigallinarum</name>
    <dbReference type="NCBI Taxonomy" id="2838669"/>
    <lineage>
        <taxon>Bacteria</taxon>
        <taxon>Bacillati</taxon>
        <taxon>Bacillota</taxon>
        <taxon>Clostridia</taxon>
        <taxon>Lachnospirales</taxon>
        <taxon>Lachnospiraceae</taxon>
        <taxon>Mediterraneibacter</taxon>
    </lineage>
</organism>
<reference evidence="2" key="1">
    <citation type="journal article" date="2021" name="PeerJ">
        <title>Extensive microbial diversity within the chicken gut microbiome revealed by metagenomics and culture.</title>
        <authorList>
            <person name="Gilroy R."/>
            <person name="Ravi A."/>
            <person name="Getino M."/>
            <person name="Pursley I."/>
            <person name="Horton D.L."/>
            <person name="Alikhan N.F."/>
            <person name="Baker D."/>
            <person name="Gharbi K."/>
            <person name="Hall N."/>
            <person name="Watson M."/>
            <person name="Adriaenssens E.M."/>
            <person name="Foster-Nyarko E."/>
            <person name="Jarju S."/>
            <person name="Secka A."/>
            <person name="Antonio M."/>
            <person name="Oren A."/>
            <person name="Chaudhuri R.R."/>
            <person name="La Ragione R."/>
            <person name="Hildebrand F."/>
            <person name="Pallen M.J."/>
        </authorList>
    </citation>
    <scope>NUCLEOTIDE SEQUENCE</scope>
    <source>
        <strain evidence="2">ChiGjej1B1-1692</strain>
    </source>
</reference>
<keyword evidence="1" id="KW-0175">Coiled coil</keyword>
<comment type="caution">
    <text evidence="2">The sequence shown here is derived from an EMBL/GenBank/DDBJ whole genome shotgun (WGS) entry which is preliminary data.</text>
</comment>
<gene>
    <name evidence="2" type="ORF">H9757_11120</name>
</gene>
<accession>A0A9D2NX73</accession>
<name>A0A9D2NX73_9FIRM</name>
<dbReference type="EMBL" id="DWWK01000183">
    <property type="protein sequence ID" value="HJC39592.1"/>
    <property type="molecule type" value="Genomic_DNA"/>
</dbReference>
<evidence type="ECO:0000256" key="1">
    <source>
        <dbReference type="SAM" id="Coils"/>
    </source>
</evidence>
<protein>
    <submittedName>
        <fullName evidence="2">Uncharacterized protein</fullName>
    </submittedName>
</protein>